<dbReference type="SMART" id="SM00325">
    <property type="entry name" value="RhoGEF"/>
    <property type="match status" value="1"/>
</dbReference>
<dbReference type="Pfam" id="PF22697">
    <property type="entry name" value="SOS1_NGEF_PH"/>
    <property type="match status" value="1"/>
</dbReference>
<evidence type="ECO:0000313" key="5">
    <source>
        <dbReference type="Proteomes" id="UP000050794"/>
    </source>
</evidence>
<dbReference type="InterPro" id="IPR035899">
    <property type="entry name" value="DBL_dom_sf"/>
</dbReference>
<feature type="compositionally biased region" description="Low complexity" evidence="2">
    <location>
        <begin position="367"/>
        <end position="389"/>
    </location>
</feature>
<evidence type="ECO:0000256" key="2">
    <source>
        <dbReference type="SAM" id="MobiDB-lite"/>
    </source>
</evidence>
<dbReference type="PANTHER" id="PTHR22826">
    <property type="entry name" value="RHO GUANINE EXCHANGE FACTOR-RELATED"/>
    <property type="match status" value="1"/>
</dbReference>
<dbReference type="EMBL" id="UYWY01019893">
    <property type="protein sequence ID" value="VDM39702.1"/>
    <property type="molecule type" value="Genomic_DNA"/>
</dbReference>
<dbReference type="WBParaSite" id="TCNE_0000838101-mRNA-1">
    <property type="protein sequence ID" value="TCNE_0000838101-mRNA-1"/>
    <property type="gene ID" value="TCNE_0000838101"/>
</dbReference>
<dbReference type="Pfam" id="PF00621">
    <property type="entry name" value="RhoGEF"/>
    <property type="match status" value="1"/>
</dbReference>
<dbReference type="InterPro" id="IPR051336">
    <property type="entry name" value="RhoGEF_Guanine_NuclExch_SF"/>
</dbReference>
<dbReference type="Gene3D" id="1.20.900.10">
    <property type="entry name" value="Dbl homology (DH) domain"/>
    <property type="match status" value="1"/>
</dbReference>
<keyword evidence="1" id="KW-0344">Guanine-nucleotide releasing factor</keyword>
<dbReference type="SUPFAM" id="SSF50729">
    <property type="entry name" value="PH domain-like"/>
    <property type="match status" value="1"/>
</dbReference>
<reference evidence="4 5" key="2">
    <citation type="submission" date="2018-11" db="EMBL/GenBank/DDBJ databases">
        <authorList>
            <consortium name="Pathogen Informatics"/>
        </authorList>
    </citation>
    <scope>NUCLEOTIDE SEQUENCE [LARGE SCALE GENOMIC DNA]</scope>
</reference>
<reference evidence="6" key="1">
    <citation type="submission" date="2016-06" db="UniProtKB">
        <authorList>
            <consortium name="WormBaseParasite"/>
        </authorList>
    </citation>
    <scope>IDENTIFICATION</scope>
</reference>
<dbReference type="SMART" id="SM00233">
    <property type="entry name" value="PH"/>
    <property type="match status" value="1"/>
</dbReference>
<proteinExistence type="predicted"/>
<feature type="region of interest" description="Disordered" evidence="2">
    <location>
        <begin position="350"/>
        <end position="458"/>
    </location>
</feature>
<dbReference type="AlphaFoldDB" id="A0A183UIR1"/>
<dbReference type="GO" id="GO:0005085">
    <property type="term" value="F:guanyl-nucleotide exchange factor activity"/>
    <property type="evidence" value="ECO:0007669"/>
    <property type="project" value="UniProtKB-KW"/>
</dbReference>
<protein>
    <submittedName>
        <fullName evidence="6">DH domain-containing protein</fullName>
    </submittedName>
</protein>
<feature type="compositionally biased region" description="Low complexity" evidence="2">
    <location>
        <begin position="401"/>
        <end position="416"/>
    </location>
</feature>
<dbReference type="InterPro" id="IPR055251">
    <property type="entry name" value="SOS1_NGEF_PH"/>
</dbReference>
<accession>A0A183UIR1</accession>
<feature type="compositionally biased region" description="Polar residues" evidence="2">
    <location>
        <begin position="390"/>
        <end position="400"/>
    </location>
</feature>
<evidence type="ECO:0000259" key="3">
    <source>
        <dbReference type="PROSITE" id="PS50010"/>
    </source>
</evidence>
<evidence type="ECO:0000313" key="4">
    <source>
        <dbReference type="EMBL" id="VDM39702.1"/>
    </source>
</evidence>
<keyword evidence="5" id="KW-1185">Reference proteome</keyword>
<feature type="domain" description="DH" evidence="3">
    <location>
        <begin position="38"/>
        <end position="219"/>
    </location>
</feature>
<dbReference type="CDD" id="cd00160">
    <property type="entry name" value="RhoGEF"/>
    <property type="match status" value="1"/>
</dbReference>
<dbReference type="SUPFAM" id="SSF48065">
    <property type="entry name" value="DBL homology domain (DH-domain)"/>
    <property type="match status" value="1"/>
</dbReference>
<evidence type="ECO:0000256" key="1">
    <source>
        <dbReference type="ARBA" id="ARBA00022658"/>
    </source>
</evidence>
<dbReference type="InterPro" id="IPR011993">
    <property type="entry name" value="PH-like_dom_sf"/>
</dbReference>
<dbReference type="PANTHER" id="PTHR22826:SF211">
    <property type="entry name" value="LD43457P"/>
    <property type="match status" value="1"/>
</dbReference>
<sequence>MIRQIEVLHEFHSQNSEGSSCESGRIIMETPTAERSSIANFVIAELVNTEQTYVRELHSVVDYYVKPFEATENASLIPSPLRDRSDIVFGNVRELLEFHDHFLLADFLRAADSVVDICHCFVSHRNRFLQLYHPYCQNKPLSEALRREHVDGCKFFAECQKRAGHPLPLSAYLLKPVQRITKYQLLLKELQRHCAEEVRPDVEAALSSMLDLLAQLNAAMHQLHISGFAGDLTLLGPLRLQTECDIFAFKKKARRLNKAQRRHLFLFDGGILICKKRTQPVPFASEYYEHKLCIPTCSLGFADTSKTSPSRFEIWDETKSEAFAVQPLDESAKVRWIQRLNRLTGELLSDRSNHRAQRPQSWASTVSNESTASTRSSSGETTASAESGSIDPNGNQSLVCPSSPASLLPIAPSPESCSETRHSSDCDNNVTPPADLSKSRSTNSTEEPADMSSAAPLNTIVESASQNELLAAI</sequence>
<dbReference type="InterPro" id="IPR001849">
    <property type="entry name" value="PH_domain"/>
</dbReference>
<dbReference type="InterPro" id="IPR000219">
    <property type="entry name" value="DH_dom"/>
</dbReference>
<organism evidence="5 6">
    <name type="scientific">Toxocara canis</name>
    <name type="common">Canine roundworm</name>
    <dbReference type="NCBI Taxonomy" id="6265"/>
    <lineage>
        <taxon>Eukaryota</taxon>
        <taxon>Metazoa</taxon>
        <taxon>Ecdysozoa</taxon>
        <taxon>Nematoda</taxon>
        <taxon>Chromadorea</taxon>
        <taxon>Rhabditida</taxon>
        <taxon>Spirurina</taxon>
        <taxon>Ascaridomorpha</taxon>
        <taxon>Ascaridoidea</taxon>
        <taxon>Toxocaridae</taxon>
        <taxon>Toxocara</taxon>
    </lineage>
</organism>
<gene>
    <name evidence="4" type="ORF">TCNE_LOCUS8381</name>
</gene>
<dbReference type="PROSITE" id="PS50010">
    <property type="entry name" value="DH_2"/>
    <property type="match status" value="1"/>
</dbReference>
<evidence type="ECO:0000313" key="6">
    <source>
        <dbReference type="WBParaSite" id="TCNE_0000838101-mRNA-1"/>
    </source>
</evidence>
<dbReference type="Proteomes" id="UP000050794">
    <property type="component" value="Unassembled WGS sequence"/>
</dbReference>
<name>A0A183UIR1_TOXCA</name>
<dbReference type="GO" id="GO:0005737">
    <property type="term" value="C:cytoplasm"/>
    <property type="evidence" value="ECO:0007669"/>
    <property type="project" value="TreeGrafter"/>
</dbReference>
<dbReference type="Gene3D" id="2.30.29.30">
    <property type="entry name" value="Pleckstrin-homology domain (PH domain)/Phosphotyrosine-binding domain (PTB)"/>
    <property type="match status" value="1"/>
</dbReference>